<evidence type="ECO:0000313" key="1">
    <source>
        <dbReference type="EMBL" id="MED4127937.1"/>
    </source>
</evidence>
<dbReference type="RefSeq" id="WP_035398095.1">
    <property type="nucleotide sequence ID" value="NZ_CP042163.1"/>
</dbReference>
<dbReference type="Proteomes" id="UP001341820">
    <property type="component" value="Unassembled WGS sequence"/>
</dbReference>
<dbReference type="EMBL" id="JAROAS010000010">
    <property type="protein sequence ID" value="MED4127937.1"/>
    <property type="molecule type" value="Genomic_DNA"/>
</dbReference>
<dbReference type="InterPro" id="IPR009256">
    <property type="entry name" value="YqgQ-like"/>
</dbReference>
<dbReference type="InterPro" id="IPR023164">
    <property type="entry name" value="YqgQ-like_sf"/>
</dbReference>
<dbReference type="SUPFAM" id="SSF158379">
    <property type="entry name" value="YqgQ-like"/>
    <property type="match status" value="1"/>
</dbReference>
<name>A0ABU6NMG9_9BACI</name>
<dbReference type="Pfam" id="PF06014">
    <property type="entry name" value="YqgQ-like"/>
    <property type="match status" value="1"/>
</dbReference>
<gene>
    <name evidence="1" type="ORF">P5F74_07320</name>
</gene>
<reference evidence="1 2" key="1">
    <citation type="submission" date="2023-03" db="EMBL/GenBank/DDBJ databases">
        <title>Bacillus Genome Sequencing.</title>
        <authorList>
            <person name="Dunlap C."/>
        </authorList>
    </citation>
    <scope>NUCLEOTIDE SEQUENCE [LARGE SCALE GENOMIC DNA]</scope>
    <source>
        <strain evidence="1 2">B-4107</strain>
    </source>
</reference>
<keyword evidence="2" id="KW-1185">Reference proteome</keyword>
<protein>
    <submittedName>
        <fullName evidence="1">YqgQ family protein</fullName>
    </submittedName>
</protein>
<sequence>MKSIVDIRDLLKQYGSFIYTRDRGMDLQLMQKEIKDLHQYGMISSHTYQGAILILKQEEAKLGMGDSNGE</sequence>
<dbReference type="Gene3D" id="1.10.287.760">
    <property type="entry name" value="YqgQ-like"/>
    <property type="match status" value="1"/>
</dbReference>
<comment type="caution">
    <text evidence="1">The sequence shown here is derived from an EMBL/GenBank/DDBJ whole genome shotgun (WGS) entry which is preliminary data.</text>
</comment>
<organism evidence="1 2">
    <name type="scientific">Shouchella miscanthi</name>
    <dbReference type="NCBI Taxonomy" id="2598861"/>
    <lineage>
        <taxon>Bacteria</taxon>
        <taxon>Bacillati</taxon>
        <taxon>Bacillota</taxon>
        <taxon>Bacilli</taxon>
        <taxon>Bacillales</taxon>
        <taxon>Bacillaceae</taxon>
        <taxon>Shouchella</taxon>
    </lineage>
</organism>
<proteinExistence type="predicted"/>
<evidence type="ECO:0000313" key="2">
    <source>
        <dbReference type="Proteomes" id="UP001341820"/>
    </source>
</evidence>
<accession>A0ABU6NMG9</accession>